<gene>
    <name evidence="4" type="ORF">OL497_20055</name>
</gene>
<keyword evidence="1" id="KW-0812">Transmembrane</keyword>
<dbReference type="Pfam" id="PF04773">
    <property type="entry name" value="FecR"/>
    <property type="match status" value="1"/>
</dbReference>
<protein>
    <submittedName>
        <fullName evidence="4">FecR domain-containing protein</fullName>
    </submittedName>
</protein>
<keyword evidence="1" id="KW-0472">Membrane</keyword>
<name>A0ABT3IQE6_9BACT</name>
<evidence type="ECO:0000256" key="1">
    <source>
        <dbReference type="SAM" id="Phobius"/>
    </source>
</evidence>
<dbReference type="InterPro" id="IPR006860">
    <property type="entry name" value="FecR"/>
</dbReference>
<evidence type="ECO:0000259" key="2">
    <source>
        <dbReference type="Pfam" id="PF04773"/>
    </source>
</evidence>
<dbReference type="Proteomes" id="UP001207742">
    <property type="component" value="Unassembled WGS sequence"/>
</dbReference>
<evidence type="ECO:0000259" key="3">
    <source>
        <dbReference type="Pfam" id="PF16344"/>
    </source>
</evidence>
<dbReference type="InterPro" id="IPR032508">
    <property type="entry name" value="FecR_C"/>
</dbReference>
<evidence type="ECO:0000313" key="4">
    <source>
        <dbReference type="EMBL" id="MCW3486207.1"/>
    </source>
</evidence>
<keyword evidence="5" id="KW-1185">Reference proteome</keyword>
<dbReference type="Gene3D" id="2.60.120.1440">
    <property type="match status" value="1"/>
</dbReference>
<feature type="domain" description="Protein FecR C-terminal" evidence="3">
    <location>
        <begin position="317"/>
        <end position="385"/>
    </location>
</feature>
<organism evidence="4 5">
    <name type="scientific">Chitinophaga nivalis</name>
    <dbReference type="NCBI Taxonomy" id="2991709"/>
    <lineage>
        <taxon>Bacteria</taxon>
        <taxon>Pseudomonadati</taxon>
        <taxon>Bacteroidota</taxon>
        <taxon>Chitinophagia</taxon>
        <taxon>Chitinophagales</taxon>
        <taxon>Chitinophagaceae</taxon>
        <taxon>Chitinophaga</taxon>
    </lineage>
</organism>
<dbReference type="PANTHER" id="PTHR30273:SF2">
    <property type="entry name" value="PROTEIN FECR"/>
    <property type="match status" value="1"/>
</dbReference>
<comment type="caution">
    <text evidence="4">The sequence shown here is derived from an EMBL/GenBank/DDBJ whole genome shotgun (WGS) entry which is preliminary data.</text>
</comment>
<dbReference type="InterPro" id="IPR012373">
    <property type="entry name" value="Ferrdict_sens_TM"/>
</dbReference>
<reference evidence="4 5" key="1">
    <citation type="submission" date="2022-10" db="EMBL/GenBank/DDBJ databases">
        <title>Chitinophaga nivalis PC15 sp. nov., isolated from Pyeongchang county, South Korea.</title>
        <authorList>
            <person name="Trinh H.N."/>
        </authorList>
    </citation>
    <scope>NUCLEOTIDE SEQUENCE [LARGE SCALE GENOMIC DNA]</scope>
    <source>
        <strain evidence="4 5">PC14</strain>
    </source>
</reference>
<sequence>MYDLEKANIDQLLIKKHLNQLSREEAAELQTYLRQNDDAIDMHAVYEASATEGQLSPSAAAQDPEATWLELTYKRKQHSRGKYTRYLAAASIFAAVAIAGIWVYQVRKHILSSQYANVIRKQNVIQFKLGDGAVINLKDSVMQTITSAHTILNANNKEMNLRQLTPTGMADSIISELKIPAQRDYTITLSDGSTVRLNAATILKFPLAFHGKERTVFVHGEAFFNVVSDPNHPFIVNTPNGTIKVLGTSFNVNTYRPGQLITSLTSGAVAIYHGNNNIVIQPGTEAVVKKASAASNTGFAVRKFNKTVILSWMNGIYNFHRAPLQDIIEMIPRWFDVQVVFDDPTLATEYFTGAMDKNKDLQIFMTSLKNTNAIQYYYQGNTLHIARRQ</sequence>
<feature type="transmembrane region" description="Helical" evidence="1">
    <location>
        <begin position="83"/>
        <end position="104"/>
    </location>
</feature>
<dbReference type="EMBL" id="JAPDNS010000002">
    <property type="protein sequence ID" value="MCW3486207.1"/>
    <property type="molecule type" value="Genomic_DNA"/>
</dbReference>
<evidence type="ECO:0000313" key="5">
    <source>
        <dbReference type="Proteomes" id="UP001207742"/>
    </source>
</evidence>
<proteinExistence type="predicted"/>
<feature type="domain" description="FecR protein" evidence="2">
    <location>
        <begin position="183"/>
        <end position="269"/>
    </location>
</feature>
<dbReference type="RefSeq" id="WP_264733023.1">
    <property type="nucleotide sequence ID" value="NZ_JAPDNR010000001.1"/>
</dbReference>
<keyword evidence="1" id="KW-1133">Transmembrane helix</keyword>
<dbReference type="Gene3D" id="3.55.50.30">
    <property type="match status" value="1"/>
</dbReference>
<dbReference type="Pfam" id="PF16344">
    <property type="entry name" value="FecR_C"/>
    <property type="match status" value="1"/>
</dbReference>
<accession>A0ABT3IQE6</accession>
<dbReference type="PANTHER" id="PTHR30273">
    <property type="entry name" value="PERIPLASMIC SIGNAL SENSOR AND SIGMA FACTOR ACTIVATOR FECR-RELATED"/>
    <property type="match status" value="1"/>
</dbReference>